<reference evidence="10" key="1">
    <citation type="journal article" date="2015" name="Nature">
        <title>Complex archaea that bridge the gap between prokaryotes and eukaryotes.</title>
        <authorList>
            <person name="Spang A."/>
            <person name="Saw J.H."/>
            <person name="Jorgensen S.L."/>
            <person name="Zaremba-Niedzwiedzka K."/>
            <person name="Martijn J."/>
            <person name="Lind A.E."/>
            <person name="van Eijk R."/>
            <person name="Schleper C."/>
            <person name="Guy L."/>
            <person name="Ettema T.J."/>
        </authorList>
    </citation>
    <scope>NUCLEOTIDE SEQUENCE</scope>
</reference>
<feature type="non-terminal residue" evidence="10">
    <location>
        <position position="1"/>
    </location>
</feature>
<evidence type="ECO:0000256" key="6">
    <source>
        <dbReference type="ARBA" id="ARBA00023134"/>
    </source>
</evidence>
<evidence type="ECO:0000256" key="3">
    <source>
        <dbReference type="ARBA" id="ARBA00022598"/>
    </source>
</evidence>
<dbReference type="GO" id="GO:0042245">
    <property type="term" value="P:RNA repair"/>
    <property type="evidence" value="ECO:0007669"/>
    <property type="project" value="TreeGrafter"/>
</dbReference>
<comment type="catalytic activity">
    <reaction evidence="8">
        <text>a 3'-end 3'-phospho-ribonucleotide-RNA + a 5'-end dephospho-ribonucleoside-RNA + GTP = a ribonucleotidyl-ribonucleotide-RNA + GMP + diphosphate</text>
        <dbReference type="Rhea" id="RHEA:68076"/>
        <dbReference type="Rhea" id="RHEA-COMP:10463"/>
        <dbReference type="Rhea" id="RHEA-COMP:13936"/>
        <dbReference type="Rhea" id="RHEA-COMP:17355"/>
        <dbReference type="ChEBI" id="CHEBI:33019"/>
        <dbReference type="ChEBI" id="CHEBI:37565"/>
        <dbReference type="ChEBI" id="CHEBI:58115"/>
        <dbReference type="ChEBI" id="CHEBI:83062"/>
        <dbReference type="ChEBI" id="CHEBI:138284"/>
        <dbReference type="ChEBI" id="CHEBI:173118"/>
        <dbReference type="EC" id="6.5.1.8"/>
    </reaction>
</comment>
<evidence type="ECO:0000256" key="7">
    <source>
        <dbReference type="ARBA" id="ARBA00023211"/>
    </source>
</evidence>
<evidence type="ECO:0000256" key="9">
    <source>
        <dbReference type="SAM" id="MobiDB-lite"/>
    </source>
</evidence>
<dbReference type="SUPFAM" id="SSF103365">
    <property type="entry name" value="Hypothetical protein PH1602"/>
    <property type="match status" value="1"/>
</dbReference>
<keyword evidence="3" id="KW-0436">Ligase</keyword>
<comment type="cofactor">
    <cofactor evidence="1">
        <name>Mn(2+)</name>
        <dbReference type="ChEBI" id="CHEBI:29035"/>
    </cofactor>
</comment>
<proteinExistence type="predicted"/>
<dbReference type="Gene3D" id="3.90.1860.10">
    <property type="entry name" value="tRNA-splicing ligase RtcB"/>
    <property type="match status" value="1"/>
</dbReference>
<dbReference type="GO" id="GO:0170057">
    <property type="term" value="F:RNA ligase (GTP) activity"/>
    <property type="evidence" value="ECO:0007669"/>
    <property type="project" value="UniProtKB-EC"/>
</dbReference>
<dbReference type="GO" id="GO:0006396">
    <property type="term" value="P:RNA processing"/>
    <property type="evidence" value="ECO:0007669"/>
    <property type="project" value="InterPro"/>
</dbReference>
<dbReference type="InterPro" id="IPR036025">
    <property type="entry name" value="RtcB-like_sf"/>
</dbReference>
<name>A0A0F9PH60_9ZZZZ</name>
<dbReference type="GO" id="GO:0030145">
    <property type="term" value="F:manganese ion binding"/>
    <property type="evidence" value="ECO:0007669"/>
    <property type="project" value="TreeGrafter"/>
</dbReference>
<dbReference type="GO" id="GO:0006281">
    <property type="term" value="P:DNA repair"/>
    <property type="evidence" value="ECO:0007669"/>
    <property type="project" value="TreeGrafter"/>
</dbReference>
<keyword evidence="5" id="KW-0547">Nucleotide-binding</keyword>
<keyword evidence="6" id="KW-0342">GTP-binding</keyword>
<sequence>YKVVEALNDVFNKDLKYDLWVNKNHNHAIYEKGYFIHRKGATPAKKGERGIIPGNMRDGSFLVEGKGNRKFLNSSSHGAGRSMSRRNAKKRYTMRQFEESMKGIVGNISKKTLDELPMAYKNIFRVMESQKDSVKVVKYIKPIINWKG</sequence>
<evidence type="ECO:0000313" key="10">
    <source>
        <dbReference type="EMBL" id="KKN31175.1"/>
    </source>
</evidence>
<dbReference type="InterPro" id="IPR052915">
    <property type="entry name" value="RtcB-like"/>
</dbReference>
<evidence type="ECO:0000256" key="5">
    <source>
        <dbReference type="ARBA" id="ARBA00022741"/>
    </source>
</evidence>
<dbReference type="Pfam" id="PF01139">
    <property type="entry name" value="RtcB"/>
    <property type="match status" value="1"/>
</dbReference>
<dbReference type="EMBL" id="LAZR01002352">
    <property type="protein sequence ID" value="KKN31175.1"/>
    <property type="molecule type" value="Genomic_DNA"/>
</dbReference>
<feature type="region of interest" description="Disordered" evidence="9">
    <location>
        <begin position="72"/>
        <end position="91"/>
    </location>
</feature>
<dbReference type="GO" id="GO:0005525">
    <property type="term" value="F:GTP binding"/>
    <property type="evidence" value="ECO:0007669"/>
    <property type="project" value="UniProtKB-KW"/>
</dbReference>
<evidence type="ECO:0000256" key="1">
    <source>
        <dbReference type="ARBA" id="ARBA00001936"/>
    </source>
</evidence>
<dbReference type="AlphaFoldDB" id="A0A0F9PH60"/>
<evidence type="ECO:0000256" key="2">
    <source>
        <dbReference type="ARBA" id="ARBA00012726"/>
    </source>
</evidence>
<dbReference type="PANTHER" id="PTHR43749">
    <property type="entry name" value="RNA-SPLICING LIGASE RTCB"/>
    <property type="match status" value="1"/>
</dbReference>
<keyword evidence="7" id="KW-0464">Manganese</keyword>
<organism evidence="10">
    <name type="scientific">marine sediment metagenome</name>
    <dbReference type="NCBI Taxonomy" id="412755"/>
    <lineage>
        <taxon>unclassified sequences</taxon>
        <taxon>metagenomes</taxon>
        <taxon>ecological metagenomes</taxon>
    </lineage>
</organism>
<dbReference type="InterPro" id="IPR001233">
    <property type="entry name" value="RtcB"/>
</dbReference>
<dbReference type="GO" id="GO:0003909">
    <property type="term" value="F:DNA ligase activity"/>
    <property type="evidence" value="ECO:0007669"/>
    <property type="project" value="TreeGrafter"/>
</dbReference>
<protein>
    <recommendedName>
        <fullName evidence="2">3'-phosphate/5'-hydroxy nucleic acid ligase</fullName>
        <ecNumber evidence="2">6.5.1.8</ecNumber>
    </recommendedName>
</protein>
<evidence type="ECO:0000256" key="4">
    <source>
        <dbReference type="ARBA" id="ARBA00022723"/>
    </source>
</evidence>
<keyword evidence="4" id="KW-0479">Metal-binding</keyword>
<accession>A0A0F9PH60</accession>
<comment type="caution">
    <text evidence="10">The sequence shown here is derived from an EMBL/GenBank/DDBJ whole genome shotgun (WGS) entry which is preliminary data.</text>
</comment>
<dbReference type="EC" id="6.5.1.8" evidence="2"/>
<dbReference type="PANTHER" id="PTHR43749:SF2">
    <property type="entry name" value="RNA-SPLICING LIGASE RTCB"/>
    <property type="match status" value="1"/>
</dbReference>
<gene>
    <name evidence="10" type="ORF">LCGC14_0826840</name>
</gene>
<evidence type="ECO:0000256" key="8">
    <source>
        <dbReference type="ARBA" id="ARBA00047746"/>
    </source>
</evidence>